<keyword evidence="8 16" id="KW-0808">Transferase</keyword>
<evidence type="ECO:0000256" key="3">
    <source>
        <dbReference type="ARBA" id="ARBA00004496"/>
    </source>
</evidence>
<evidence type="ECO:0000256" key="14">
    <source>
        <dbReference type="ARBA" id="ARBA00038036"/>
    </source>
</evidence>
<comment type="function">
    <text evidence="16">Catalyzes the phosphorylation of pantothenate (Pan), the first step in CoA biosynthesis.</text>
</comment>
<evidence type="ECO:0000256" key="10">
    <source>
        <dbReference type="ARBA" id="ARBA00022777"/>
    </source>
</evidence>
<dbReference type="HAMAP" id="MF_01274">
    <property type="entry name" value="Pantothen_kinase_3"/>
    <property type="match status" value="1"/>
</dbReference>
<comment type="similarity">
    <text evidence="14 16">Belongs to the type III pantothenate kinase family.</text>
</comment>
<dbReference type="RefSeq" id="WP_076489432.1">
    <property type="nucleotide sequence ID" value="NZ_FTMS01000015.1"/>
</dbReference>
<evidence type="ECO:0000256" key="8">
    <source>
        <dbReference type="ARBA" id="ARBA00022679"/>
    </source>
</evidence>
<protein>
    <recommendedName>
        <fullName evidence="15 16">Type III pantothenate kinase</fullName>
        <ecNumber evidence="6 16">2.7.1.33</ecNumber>
    </recommendedName>
    <alternativeName>
        <fullName evidence="16">PanK-III</fullName>
    </alternativeName>
    <alternativeName>
        <fullName evidence="16">Pantothenic acid kinase</fullName>
    </alternativeName>
</protein>
<keyword evidence="9 16" id="KW-0547">Nucleotide-binding</keyword>
<sequence length="259" mass="27588">MVLTVDVGNSNIAFGIHTGTTWLDHWRLRTDPEKTADEYHVLFHNLLATAGHELASIDRIVVSSVVPALTPAIITVSEKLCPLPPLIVEKNLNTGLDRSAPIPAELGNDLLANAVAAFHQFRSAAIVVDFGTALTFTAISSRGAILGVSIAPGIRSAMRALSANTAQLPMVELKPPPSALPRTTMHAIQAGIVYGYTGLVKEVLQRMSDEMGTDKPVLVATGGFAEELAPVAGLFHRIDQWLTLEGLRILAELNPHSGA</sequence>
<evidence type="ECO:0000256" key="11">
    <source>
        <dbReference type="ARBA" id="ARBA00022840"/>
    </source>
</evidence>
<dbReference type="PANTHER" id="PTHR34265:SF1">
    <property type="entry name" value="TYPE III PANTOTHENATE KINASE"/>
    <property type="match status" value="1"/>
</dbReference>
<dbReference type="Proteomes" id="UP000186400">
    <property type="component" value="Unassembled WGS sequence"/>
</dbReference>
<dbReference type="GO" id="GO:0046872">
    <property type="term" value="F:metal ion binding"/>
    <property type="evidence" value="ECO:0007669"/>
    <property type="project" value="UniProtKB-KW"/>
</dbReference>
<feature type="binding site" evidence="16">
    <location>
        <position position="184"/>
    </location>
    <ligand>
        <name>substrate</name>
    </ligand>
</feature>
<accession>A0A1N6VP62</accession>
<comment type="subunit">
    <text evidence="5 16">Homodimer.</text>
</comment>
<dbReference type="PANTHER" id="PTHR34265">
    <property type="entry name" value="TYPE III PANTOTHENATE KINASE"/>
    <property type="match status" value="1"/>
</dbReference>
<evidence type="ECO:0000256" key="15">
    <source>
        <dbReference type="ARBA" id="ARBA00040883"/>
    </source>
</evidence>
<dbReference type="NCBIfam" id="TIGR00671">
    <property type="entry name" value="baf"/>
    <property type="match status" value="1"/>
</dbReference>
<dbReference type="EMBL" id="FTMS01000015">
    <property type="protein sequence ID" value="SIQ79620.1"/>
    <property type="molecule type" value="Genomic_DNA"/>
</dbReference>
<evidence type="ECO:0000256" key="12">
    <source>
        <dbReference type="ARBA" id="ARBA00022958"/>
    </source>
</evidence>
<evidence type="ECO:0000256" key="4">
    <source>
        <dbReference type="ARBA" id="ARBA00005225"/>
    </source>
</evidence>
<dbReference type="InterPro" id="IPR004619">
    <property type="entry name" value="Type_III_PanK"/>
</dbReference>
<feature type="active site" description="Proton acceptor" evidence="16">
    <location>
        <position position="109"/>
    </location>
</feature>
<dbReference type="NCBIfam" id="NF009855">
    <property type="entry name" value="PRK13321.1"/>
    <property type="match status" value="1"/>
</dbReference>
<dbReference type="GO" id="GO:0005524">
    <property type="term" value="F:ATP binding"/>
    <property type="evidence" value="ECO:0007669"/>
    <property type="project" value="UniProtKB-UniRule"/>
</dbReference>
<dbReference type="AlphaFoldDB" id="A0A1N6VP62"/>
<feature type="binding site" evidence="16">
    <location>
        <position position="129"/>
    </location>
    <ligand>
        <name>K(+)</name>
        <dbReference type="ChEBI" id="CHEBI:29103"/>
    </ligand>
</feature>
<dbReference type="OrthoDB" id="9804707at2"/>
<dbReference type="Pfam" id="PF03309">
    <property type="entry name" value="Pan_kinase"/>
    <property type="match status" value="1"/>
</dbReference>
<evidence type="ECO:0000256" key="6">
    <source>
        <dbReference type="ARBA" id="ARBA00012102"/>
    </source>
</evidence>
<proteinExistence type="inferred from homology"/>
<dbReference type="UniPathway" id="UPA00241">
    <property type="reaction ID" value="UER00352"/>
</dbReference>
<comment type="caution">
    <text evidence="16">Lacks conserved residue(s) required for the propagation of feature annotation.</text>
</comment>
<dbReference type="GO" id="GO:0005737">
    <property type="term" value="C:cytoplasm"/>
    <property type="evidence" value="ECO:0007669"/>
    <property type="project" value="UniProtKB-SubCell"/>
</dbReference>
<reference evidence="17 18" key="1">
    <citation type="submission" date="2017-01" db="EMBL/GenBank/DDBJ databases">
        <authorList>
            <person name="Mah S.A."/>
            <person name="Swanson W.J."/>
            <person name="Moy G.W."/>
            <person name="Vacquier V.D."/>
        </authorList>
    </citation>
    <scope>NUCLEOTIDE SEQUENCE [LARGE SCALE GENOMIC DNA]</scope>
    <source>
        <strain evidence="17 18">ASpG1</strain>
    </source>
</reference>
<dbReference type="InterPro" id="IPR043129">
    <property type="entry name" value="ATPase_NBD"/>
</dbReference>
<organism evidence="17 18">
    <name type="scientific">Alkalispirochaeta americana</name>
    <dbReference type="NCBI Taxonomy" id="159291"/>
    <lineage>
        <taxon>Bacteria</taxon>
        <taxon>Pseudomonadati</taxon>
        <taxon>Spirochaetota</taxon>
        <taxon>Spirochaetia</taxon>
        <taxon>Spirochaetales</taxon>
        <taxon>Spirochaetaceae</taxon>
        <taxon>Alkalispirochaeta</taxon>
    </lineage>
</organism>
<keyword evidence="18" id="KW-1185">Reference proteome</keyword>
<comment type="cofactor">
    <cofactor evidence="16">
        <name>NH4(+)</name>
        <dbReference type="ChEBI" id="CHEBI:28938"/>
    </cofactor>
    <cofactor evidence="16">
        <name>K(+)</name>
        <dbReference type="ChEBI" id="CHEBI:29103"/>
    </cofactor>
    <text evidence="16">A monovalent cation. Ammonium or potassium.</text>
</comment>
<keyword evidence="10 16" id="KW-0418">Kinase</keyword>
<comment type="subcellular location">
    <subcellularLocation>
        <location evidence="3 16">Cytoplasm</location>
    </subcellularLocation>
</comment>
<dbReference type="STRING" id="159291.SAMN05920897_11536"/>
<comment type="catalytic activity">
    <reaction evidence="1 16">
        <text>(R)-pantothenate + ATP = (R)-4'-phosphopantothenate + ADP + H(+)</text>
        <dbReference type="Rhea" id="RHEA:16373"/>
        <dbReference type="ChEBI" id="CHEBI:10986"/>
        <dbReference type="ChEBI" id="CHEBI:15378"/>
        <dbReference type="ChEBI" id="CHEBI:29032"/>
        <dbReference type="ChEBI" id="CHEBI:30616"/>
        <dbReference type="ChEBI" id="CHEBI:456216"/>
        <dbReference type="EC" id="2.7.1.33"/>
    </reaction>
</comment>
<comment type="pathway">
    <text evidence="4 16">Cofactor biosynthesis; coenzyme A biosynthesis; CoA from (R)-pantothenate: step 1/5.</text>
</comment>
<keyword evidence="11 16" id="KW-0067">ATP-binding</keyword>
<evidence type="ECO:0000256" key="5">
    <source>
        <dbReference type="ARBA" id="ARBA00011738"/>
    </source>
</evidence>
<keyword evidence="13 16" id="KW-0173">Coenzyme A biosynthesis</keyword>
<dbReference type="CDD" id="cd24015">
    <property type="entry name" value="ASKHA_NBD_PanK-III"/>
    <property type="match status" value="1"/>
</dbReference>
<gene>
    <name evidence="16" type="primary">coaX</name>
    <name evidence="17" type="ORF">SAMN05920897_11536</name>
</gene>
<keyword evidence="16" id="KW-0479">Metal-binding</keyword>
<feature type="binding site" evidence="16">
    <location>
        <begin position="6"/>
        <end position="13"/>
    </location>
    <ligand>
        <name>ATP</name>
        <dbReference type="ChEBI" id="CHEBI:30616"/>
    </ligand>
</feature>
<evidence type="ECO:0000313" key="17">
    <source>
        <dbReference type="EMBL" id="SIQ79620.1"/>
    </source>
</evidence>
<keyword evidence="12 16" id="KW-0630">Potassium</keyword>
<name>A0A1N6VP62_9SPIO</name>
<evidence type="ECO:0000256" key="9">
    <source>
        <dbReference type="ARBA" id="ARBA00022741"/>
    </source>
</evidence>
<evidence type="ECO:0000256" key="13">
    <source>
        <dbReference type="ARBA" id="ARBA00022993"/>
    </source>
</evidence>
<evidence type="ECO:0000313" key="18">
    <source>
        <dbReference type="Proteomes" id="UP000186400"/>
    </source>
</evidence>
<dbReference type="EC" id="2.7.1.33" evidence="6 16"/>
<comment type="cofactor">
    <cofactor evidence="2">
        <name>K(+)</name>
        <dbReference type="ChEBI" id="CHEBI:29103"/>
    </cofactor>
</comment>
<dbReference type="GO" id="GO:0004594">
    <property type="term" value="F:pantothenate kinase activity"/>
    <property type="evidence" value="ECO:0007669"/>
    <property type="project" value="UniProtKB-UniRule"/>
</dbReference>
<feature type="binding site" evidence="16">
    <location>
        <begin position="107"/>
        <end position="110"/>
    </location>
    <ligand>
        <name>substrate</name>
    </ligand>
</feature>
<evidence type="ECO:0000256" key="16">
    <source>
        <dbReference type="HAMAP-Rule" id="MF_01274"/>
    </source>
</evidence>
<feature type="binding site" evidence="16">
    <location>
        <position position="132"/>
    </location>
    <ligand>
        <name>ATP</name>
        <dbReference type="ChEBI" id="CHEBI:30616"/>
    </ligand>
</feature>
<dbReference type="GO" id="GO:0015937">
    <property type="term" value="P:coenzyme A biosynthetic process"/>
    <property type="evidence" value="ECO:0007669"/>
    <property type="project" value="UniProtKB-UniRule"/>
</dbReference>
<evidence type="ECO:0000256" key="1">
    <source>
        <dbReference type="ARBA" id="ARBA00001206"/>
    </source>
</evidence>
<evidence type="ECO:0000256" key="2">
    <source>
        <dbReference type="ARBA" id="ARBA00001958"/>
    </source>
</evidence>
<dbReference type="Gene3D" id="3.30.420.40">
    <property type="match status" value="2"/>
</dbReference>
<dbReference type="SUPFAM" id="SSF53067">
    <property type="entry name" value="Actin-like ATPase domain"/>
    <property type="match status" value="2"/>
</dbReference>
<evidence type="ECO:0000256" key="7">
    <source>
        <dbReference type="ARBA" id="ARBA00022490"/>
    </source>
</evidence>
<keyword evidence="7 16" id="KW-0963">Cytoplasm</keyword>